<evidence type="ECO:0000313" key="4">
    <source>
        <dbReference type="Proteomes" id="UP000275846"/>
    </source>
</evidence>
<evidence type="ECO:0000256" key="1">
    <source>
        <dbReference type="PROSITE-ProRule" id="PRU00042"/>
    </source>
</evidence>
<accession>A0A183TNY5</accession>
<dbReference type="Proteomes" id="UP000275846">
    <property type="component" value="Unassembled WGS sequence"/>
</dbReference>
<sequence>MLLWTPLTGTQLSPVAHQSWVLLSILTPGNRHDRRAKPREDLRRCVCLHTRVHELLFVDESDNTVTEEDKQRSMGLFATGCSTFGLTISTAKTIVMPQPPISAEYNAPQIKVNGAQLKYMETIAYLESTLSHNTIIDDEFAQRISKTSQAFGWLQASVKNGAKCAPSDSPTLIPGINSITPTIIETTSQYSSPETPTTATTTAFAFTITTTISDGDSLLNYPQRDRKFTSRISLARNFNSRIGLVGHLRIHREVAGEPVPGDPTCSRRTRLHCPHCSRTFTHRMGLLGHMRLHDNLQ</sequence>
<evidence type="ECO:0000313" key="3">
    <source>
        <dbReference type="EMBL" id="VDM04569.1"/>
    </source>
</evidence>
<dbReference type="GO" id="GO:0008270">
    <property type="term" value="F:zinc ion binding"/>
    <property type="evidence" value="ECO:0007669"/>
    <property type="project" value="UniProtKB-KW"/>
</dbReference>
<keyword evidence="1" id="KW-0862">Zinc</keyword>
<dbReference type="PANTHER" id="PTHR47027">
    <property type="entry name" value="REVERSE TRANSCRIPTASE DOMAIN-CONTAINING PROTEIN"/>
    <property type="match status" value="1"/>
</dbReference>
<organism evidence="5">
    <name type="scientific">Schistocephalus solidus</name>
    <name type="common">Tapeworm</name>
    <dbReference type="NCBI Taxonomy" id="70667"/>
    <lineage>
        <taxon>Eukaryota</taxon>
        <taxon>Metazoa</taxon>
        <taxon>Spiralia</taxon>
        <taxon>Lophotrochozoa</taxon>
        <taxon>Platyhelminthes</taxon>
        <taxon>Cestoda</taxon>
        <taxon>Eucestoda</taxon>
        <taxon>Diphyllobothriidea</taxon>
        <taxon>Diphyllobothriidae</taxon>
        <taxon>Schistocephalus</taxon>
    </lineage>
</organism>
<evidence type="ECO:0000259" key="2">
    <source>
        <dbReference type="PROSITE" id="PS50157"/>
    </source>
</evidence>
<dbReference type="OrthoDB" id="425014at2759"/>
<proteinExistence type="predicted"/>
<keyword evidence="1" id="KW-0479">Metal-binding</keyword>
<feature type="domain" description="C2H2-type" evidence="2">
    <location>
        <begin position="271"/>
        <end position="297"/>
    </location>
</feature>
<dbReference type="AlphaFoldDB" id="A0A183TNY5"/>
<dbReference type="Gene3D" id="3.30.160.60">
    <property type="entry name" value="Classic Zinc Finger"/>
    <property type="match status" value="1"/>
</dbReference>
<dbReference type="PROSITE" id="PS00028">
    <property type="entry name" value="ZINC_FINGER_C2H2_1"/>
    <property type="match status" value="1"/>
</dbReference>
<name>A0A183TNY5_SCHSO</name>
<reference evidence="5" key="1">
    <citation type="submission" date="2016-06" db="UniProtKB">
        <authorList>
            <consortium name="WormBaseParasite"/>
        </authorList>
    </citation>
    <scope>IDENTIFICATION</scope>
</reference>
<dbReference type="PANTHER" id="PTHR47027:SF26">
    <property type="entry name" value="REVERSE TRANSCRIPTASE DOMAIN-CONTAINING PROTEIN"/>
    <property type="match status" value="1"/>
</dbReference>
<dbReference type="PROSITE" id="PS50157">
    <property type="entry name" value="ZINC_FINGER_C2H2_2"/>
    <property type="match status" value="1"/>
</dbReference>
<reference evidence="3 4" key="2">
    <citation type="submission" date="2018-11" db="EMBL/GenBank/DDBJ databases">
        <authorList>
            <consortium name="Pathogen Informatics"/>
        </authorList>
    </citation>
    <scope>NUCLEOTIDE SEQUENCE [LARGE SCALE GENOMIC DNA]</scope>
    <source>
        <strain evidence="3 4">NST_G2</strain>
    </source>
</reference>
<keyword evidence="1" id="KW-0863">Zinc-finger</keyword>
<gene>
    <name evidence="3" type="ORF">SSLN_LOCUS18183</name>
</gene>
<protein>
    <submittedName>
        <fullName evidence="5">C2H2-type domain-containing protein</fullName>
    </submittedName>
</protein>
<keyword evidence="4" id="KW-1185">Reference proteome</keyword>
<evidence type="ECO:0000313" key="5">
    <source>
        <dbReference type="WBParaSite" id="SSLN_0001886601-mRNA-1"/>
    </source>
</evidence>
<dbReference type="EMBL" id="UYSU01043850">
    <property type="protein sequence ID" value="VDM04569.1"/>
    <property type="molecule type" value="Genomic_DNA"/>
</dbReference>
<dbReference type="WBParaSite" id="SSLN_0001886601-mRNA-1">
    <property type="protein sequence ID" value="SSLN_0001886601-mRNA-1"/>
    <property type="gene ID" value="SSLN_0001886601"/>
</dbReference>
<dbReference type="InterPro" id="IPR013087">
    <property type="entry name" value="Znf_C2H2_type"/>
</dbReference>